<dbReference type="EMBL" id="MH324927">
    <property type="protein sequence ID" value="AZZ89169.1"/>
    <property type="molecule type" value="Genomic_DNA"/>
</dbReference>
<keyword evidence="2" id="KW-0812">Transmembrane</keyword>
<keyword evidence="2" id="KW-1133">Transmembrane helix</keyword>
<keyword evidence="2" id="KW-0472">Membrane</keyword>
<evidence type="ECO:0000256" key="1">
    <source>
        <dbReference type="SAM" id="MobiDB-lite"/>
    </source>
</evidence>
<geneLocation type="mitochondrion" evidence="3"/>
<reference evidence="3" key="1">
    <citation type="submission" date="2018-05" db="EMBL/GenBank/DDBJ databases">
        <title>Complete sequence and characterization of the mitochondrial genome of Achilidae,using next generation sequencing.</title>
        <authorList>
            <person name="Xu S."/>
        </authorList>
    </citation>
    <scope>NUCLEOTIDE SEQUENCE</scope>
</reference>
<keyword evidence="3" id="KW-0496">Mitochondrion</keyword>
<evidence type="ECO:0000313" key="3">
    <source>
        <dbReference type="EMBL" id="AZZ89169.1"/>
    </source>
</evidence>
<feature type="compositionally biased region" description="Basic residues" evidence="1">
    <location>
        <begin position="45"/>
        <end position="57"/>
    </location>
</feature>
<evidence type="ECO:0000256" key="2">
    <source>
        <dbReference type="SAM" id="Phobius"/>
    </source>
</evidence>
<feature type="region of interest" description="Disordered" evidence="1">
    <location>
        <begin position="37"/>
        <end position="57"/>
    </location>
</feature>
<feature type="transmembrane region" description="Helical" evidence="2">
    <location>
        <begin position="6"/>
        <end position="29"/>
    </location>
</feature>
<gene>
    <name evidence="3" type="primary">atp8</name>
</gene>
<protein>
    <submittedName>
        <fullName evidence="3">ATP synthase F0 subunit 8</fullName>
    </submittedName>
</protein>
<accession>A0A3S5XHQ6</accession>
<dbReference type="AlphaFoldDB" id="A0A3S5XHQ6"/>
<organism evidence="3">
    <name type="scientific">Betatropis formosana</name>
    <dbReference type="NCBI Taxonomy" id="130531"/>
    <lineage>
        <taxon>Eukaryota</taxon>
        <taxon>Metazoa</taxon>
        <taxon>Ecdysozoa</taxon>
        <taxon>Arthropoda</taxon>
        <taxon>Hexapoda</taxon>
        <taxon>Insecta</taxon>
        <taxon>Pterygota</taxon>
        <taxon>Neoptera</taxon>
        <taxon>Paraneoptera</taxon>
        <taxon>Hemiptera</taxon>
        <taxon>Auchenorrhyncha</taxon>
        <taxon>Fulgoroidea</taxon>
        <taxon>Achilidae</taxon>
        <taxon>Betatropis</taxon>
    </lineage>
</organism>
<sequence length="57" mass="6902">MPQMAPMMWTPITLTLISTIMMMLFKLYFSTTKIKTKESKLSNKEKKKNNKMKNWKW</sequence>
<proteinExistence type="predicted"/>
<name>A0A3S5XHQ6_9HEMI</name>